<name>A0A178LIP8_9PSED</name>
<dbReference type="SUPFAM" id="SSF102829">
    <property type="entry name" value="Cell division protein ZapA-like"/>
    <property type="match status" value="1"/>
</dbReference>
<dbReference type="EMBL" id="LWCR01000012">
    <property type="protein sequence ID" value="OAN29818.1"/>
    <property type="molecule type" value="Genomic_DNA"/>
</dbReference>
<evidence type="ECO:0000256" key="3">
    <source>
        <dbReference type="SAM" id="Coils"/>
    </source>
</evidence>
<proteinExistence type="inferred from homology"/>
<feature type="coiled-coil region" evidence="3">
    <location>
        <begin position="23"/>
        <end position="50"/>
    </location>
</feature>
<organism evidence="4 5">
    <name type="scientific">Pseudomonas oryzihabitans</name>
    <dbReference type="NCBI Taxonomy" id="47885"/>
    <lineage>
        <taxon>Bacteria</taxon>
        <taxon>Pseudomonadati</taxon>
        <taxon>Pseudomonadota</taxon>
        <taxon>Gammaproteobacteria</taxon>
        <taxon>Pseudomonadales</taxon>
        <taxon>Pseudomonadaceae</taxon>
        <taxon>Pseudomonas</taxon>
    </lineage>
</organism>
<gene>
    <name evidence="4" type="ORF">A4V15_02430</name>
</gene>
<dbReference type="InterPro" id="IPR036192">
    <property type="entry name" value="Cell_div_ZapA-like_sf"/>
</dbReference>
<accession>A0A178LIP8</accession>
<dbReference type="RefSeq" id="WP_064307718.1">
    <property type="nucleotide sequence ID" value="NZ_LWCR01000012.1"/>
</dbReference>
<dbReference type="InterPro" id="IPR007838">
    <property type="entry name" value="Cell_div_ZapA-like"/>
</dbReference>
<comment type="caution">
    <text evidence="4">The sequence shown here is derived from an EMBL/GenBank/DDBJ whole genome shotgun (WGS) entry which is preliminary data.</text>
</comment>
<protein>
    <submittedName>
        <fullName evidence="4">Uncharacterized protein</fullName>
    </submittedName>
</protein>
<keyword evidence="2 3" id="KW-0175">Coiled coil</keyword>
<reference evidence="4 5" key="1">
    <citation type="submission" date="2016-04" db="EMBL/GenBank/DDBJ databases">
        <title>Draft Genome Sequences of Staphylococcus capitis Strain H36, S. capitis Strain H65, S. cohnii Strain H62, S. hominis Strain H69, Mycobacterium iranicum Strain H39, Plantibacter sp. Strain H53, Pseudomonas oryzihabitans Strain H72, and Microbacterium sp. Strain H83, isolated from residential settings.</title>
        <authorList>
            <person name="Lymperopoulou D."/>
            <person name="Adams R.I."/>
            <person name="Lindow S."/>
            <person name="Coil D.A."/>
            <person name="Jospin G."/>
            <person name="Eisen J.A."/>
        </authorList>
    </citation>
    <scope>NUCLEOTIDE SEQUENCE [LARGE SCALE GENOMIC DNA]</scope>
    <source>
        <strain evidence="4 5">H72</strain>
    </source>
</reference>
<evidence type="ECO:0000256" key="2">
    <source>
        <dbReference type="ARBA" id="ARBA00023054"/>
    </source>
</evidence>
<dbReference type="Pfam" id="PF05164">
    <property type="entry name" value="ZapA"/>
    <property type="match status" value="1"/>
</dbReference>
<evidence type="ECO:0000256" key="1">
    <source>
        <dbReference type="ARBA" id="ARBA00010074"/>
    </source>
</evidence>
<dbReference type="AlphaFoldDB" id="A0A178LIP8"/>
<evidence type="ECO:0000313" key="4">
    <source>
        <dbReference type="EMBL" id="OAN29818.1"/>
    </source>
</evidence>
<evidence type="ECO:0000313" key="5">
    <source>
        <dbReference type="Proteomes" id="UP000078356"/>
    </source>
</evidence>
<comment type="similarity">
    <text evidence="1">Belongs to the ZapA family. Type 1 subfamily.</text>
</comment>
<sequence>MKTAGAGAGADDEVEVLGRRYRFKVAEGDRAALQQAAARLRDELVAIQGDRRRGDAIELLVLAALRLSLDTAADAGALSALDARLQALTAEVRATQEA</sequence>
<dbReference type="Proteomes" id="UP000078356">
    <property type="component" value="Unassembled WGS sequence"/>
</dbReference>